<protein>
    <recommendedName>
        <fullName evidence="3">DNA-binding transcriptional repressor AcrR</fullName>
    </recommendedName>
</protein>
<dbReference type="Pfam" id="PF18285">
    <property type="entry name" value="LuxT_C"/>
    <property type="match status" value="1"/>
</dbReference>
<dbReference type="OrthoDB" id="5816932at2"/>
<organism evidence="1 2">
    <name type="scientific">Vibrio quintilis</name>
    <dbReference type="NCBI Taxonomy" id="1117707"/>
    <lineage>
        <taxon>Bacteria</taxon>
        <taxon>Pseudomonadati</taxon>
        <taxon>Pseudomonadota</taxon>
        <taxon>Gammaproteobacteria</taxon>
        <taxon>Vibrionales</taxon>
        <taxon>Vibrionaceae</taxon>
        <taxon>Vibrio</taxon>
    </lineage>
</organism>
<proteinExistence type="predicted"/>
<dbReference type="STRING" id="1117707.VQ7734_04386"/>
<dbReference type="RefSeq" id="WP_073586059.1">
    <property type="nucleotide sequence ID" value="NZ_AP024898.1"/>
</dbReference>
<dbReference type="SUPFAM" id="SSF46689">
    <property type="entry name" value="Homeodomain-like"/>
    <property type="match status" value="1"/>
</dbReference>
<dbReference type="Gene3D" id="1.10.357.10">
    <property type="entry name" value="Tetracycline Repressor, domain 2"/>
    <property type="match status" value="1"/>
</dbReference>
<accession>A0A1M7Z192</accession>
<dbReference type="AlphaFoldDB" id="A0A1M7Z192"/>
<gene>
    <name evidence="1" type="ORF">VQ7734_04386</name>
</gene>
<dbReference type="EMBL" id="FRFG01000072">
    <property type="protein sequence ID" value="SHO58614.1"/>
    <property type="molecule type" value="Genomic_DNA"/>
</dbReference>
<name>A0A1M7Z192_9VIBR</name>
<sequence>MPKRSKEETEITIQTILDVVVDQILNLGYDKMSYTTLSEQTGISRTGISHHFPRKIDFVAALDSKIYQLLISYLDLDSGVQSFRESWIKALKQPQFIAVLRLIFHHIISTEGSVEFSRKGLDCVYSQIKDRLGTDAEKELEWLIGKSLIVMGQ</sequence>
<dbReference type="Proteomes" id="UP000184600">
    <property type="component" value="Unassembled WGS sequence"/>
</dbReference>
<evidence type="ECO:0008006" key="3">
    <source>
        <dbReference type="Google" id="ProtNLM"/>
    </source>
</evidence>
<evidence type="ECO:0000313" key="2">
    <source>
        <dbReference type="Proteomes" id="UP000184600"/>
    </source>
</evidence>
<dbReference type="InterPro" id="IPR009057">
    <property type="entry name" value="Homeodomain-like_sf"/>
</dbReference>
<keyword evidence="2" id="KW-1185">Reference proteome</keyword>
<evidence type="ECO:0000313" key="1">
    <source>
        <dbReference type="EMBL" id="SHO58614.1"/>
    </source>
</evidence>
<reference evidence="2" key="1">
    <citation type="submission" date="2016-12" db="EMBL/GenBank/DDBJ databases">
        <authorList>
            <person name="Rodrigo-Torres L."/>
            <person name="Arahal R.D."/>
            <person name="Lucena T."/>
        </authorList>
    </citation>
    <scope>NUCLEOTIDE SEQUENCE [LARGE SCALE GENOMIC DNA]</scope>
</reference>